<name>A0A543KG62_9RHOB</name>
<dbReference type="RefSeq" id="WP_142082471.1">
    <property type="nucleotide sequence ID" value="NZ_VFPT01000001.1"/>
</dbReference>
<reference evidence="1 2" key="1">
    <citation type="submission" date="2019-06" db="EMBL/GenBank/DDBJ databases">
        <title>Genomic Encyclopedia of Archaeal and Bacterial Type Strains, Phase II (KMG-II): from individual species to whole genera.</title>
        <authorList>
            <person name="Goeker M."/>
        </authorList>
    </citation>
    <scope>NUCLEOTIDE SEQUENCE [LARGE SCALE GENOMIC DNA]</scope>
    <source>
        <strain evidence="1 2">DSM 18423</strain>
    </source>
</reference>
<dbReference type="InterPro" id="IPR011978">
    <property type="entry name" value="YgfB-like"/>
</dbReference>
<dbReference type="Pfam" id="PF03695">
    <property type="entry name" value="UPF0149"/>
    <property type="match status" value="1"/>
</dbReference>
<protein>
    <submittedName>
        <fullName evidence="1">Uncharacterized protein UPF0149</fullName>
    </submittedName>
</protein>
<accession>A0A543KG62</accession>
<dbReference type="InterPro" id="IPR036255">
    <property type="entry name" value="YgfB-like_sf"/>
</dbReference>
<dbReference type="SUPFAM" id="SSF101327">
    <property type="entry name" value="YgfB-like"/>
    <property type="match status" value="1"/>
</dbReference>
<evidence type="ECO:0000313" key="2">
    <source>
        <dbReference type="Proteomes" id="UP000320582"/>
    </source>
</evidence>
<dbReference type="EMBL" id="VFPT01000001">
    <property type="protein sequence ID" value="TQM94069.1"/>
    <property type="molecule type" value="Genomic_DNA"/>
</dbReference>
<sequence length="694" mass="75750">MTEIVETCLMDLPTTDDPREMLFWVDRWAAALSDDPETVLELVDTLSDADTESTDNCLALLSRILDEARMNRENEGSGPRDFFQILAEGLAERTEEGKLGAETCFQLCQAYLRSGLTPPDQLRTAPDAFEALAEDEIPELPDVADLAEALVPEGSTPFETYTGLREIVGAMPAQMTTAFLTQMIGQGDPRMIAVGRYFLLDPVAEMRGAAIAGFELLAGNANVDAALLSDLILIRNWLPNGKALDTLIKAALRREPSGGNVPRPWQLHRVMTSLPDGTGSQSILGVCSRGGTRAVAAVMIKEGHGIKDAYVIPCTSRGDQKTIVEQIEQVMTMHDVLPAYITPAIRCALADGQARGAVTAQGFLDVAPMFGIGDVTPQPGGNTALFAAVDPDGELAALSDNRRSRLINKSRDWFSEHDISSSWFASDATLMAALEEASSTHSANKIVAGRLEEGRERWAKLFARSALILRHDRSAPPEAWMSFAVVAQALEAGQEIKKIPVFEDILGQTLEVAAARAMDDLDEDLEWDNGDFETPEIEPERPGELTKLLKGSPLKPDQIDGYLTAVLIAPEFTPPNEWLMPLMDGIEVKGHGSIQRILDILMLRYGALNEAVILGVVGVEVTDLPLKRFQAWTEGFAQAVDGIKGAWPKRALSRNDKSVLNLIRNAATEDLTPTLKPFLPSWLQMTAVKWREDL</sequence>
<dbReference type="Proteomes" id="UP000320582">
    <property type="component" value="Unassembled WGS sequence"/>
</dbReference>
<dbReference type="AlphaFoldDB" id="A0A543KG62"/>
<keyword evidence="2" id="KW-1185">Reference proteome</keyword>
<proteinExistence type="predicted"/>
<organism evidence="1 2">
    <name type="scientific">Roseinatronobacter monicus</name>
    <dbReference type="NCBI Taxonomy" id="393481"/>
    <lineage>
        <taxon>Bacteria</taxon>
        <taxon>Pseudomonadati</taxon>
        <taxon>Pseudomonadota</taxon>
        <taxon>Alphaproteobacteria</taxon>
        <taxon>Rhodobacterales</taxon>
        <taxon>Paracoccaceae</taxon>
        <taxon>Roseinatronobacter</taxon>
    </lineage>
</organism>
<dbReference type="OrthoDB" id="7647056at2"/>
<evidence type="ECO:0000313" key="1">
    <source>
        <dbReference type="EMBL" id="TQM94069.1"/>
    </source>
</evidence>
<comment type="caution">
    <text evidence="1">The sequence shown here is derived from an EMBL/GenBank/DDBJ whole genome shotgun (WGS) entry which is preliminary data.</text>
</comment>
<gene>
    <name evidence="1" type="ORF">BD293_2726</name>
</gene>